<evidence type="ECO:0000313" key="6">
    <source>
        <dbReference type="EMBL" id="APZ92204.1"/>
    </source>
</evidence>
<feature type="domain" description="RanBP2-type" evidence="5">
    <location>
        <begin position="91"/>
        <end position="110"/>
    </location>
</feature>
<evidence type="ECO:0000259" key="5">
    <source>
        <dbReference type="PROSITE" id="PS01358"/>
    </source>
</evidence>
<keyword evidence="2" id="KW-0863">Zinc-finger</keyword>
<accession>A0A1P8WDT4</accession>
<keyword evidence="4" id="KW-0812">Transmembrane</keyword>
<dbReference type="AlphaFoldDB" id="A0A1P8WDT4"/>
<keyword evidence="3" id="KW-0862">Zinc</keyword>
<evidence type="ECO:0000313" key="7">
    <source>
        <dbReference type="Proteomes" id="UP000187735"/>
    </source>
</evidence>
<evidence type="ECO:0000256" key="2">
    <source>
        <dbReference type="ARBA" id="ARBA00022771"/>
    </source>
</evidence>
<dbReference type="InterPro" id="IPR011322">
    <property type="entry name" value="N-reg_PII-like_a/b"/>
</dbReference>
<proteinExistence type="predicted"/>
<sequence length="231" mass="25710">MATNALCRVRTYSSPNIAQLAHAALQNHGLECAIDGDQIATTLSYYGHAVNRVNLLVHADDAARARAILDQFEADLNQPDRQPWDTQGQGWVCAECREVNAMAFDECWSCHRDRPDNPEFGPLETDTADIRIEKRPGSAAPTPALEDDSPYRVPRSSHAVVKVAPQKDLIRRTVRASIIAAFFAPLVIYSLYLVAQCLAYSKVPQRIYWCLALNIATFVFYVGLALAMFSR</sequence>
<dbReference type="GO" id="GO:0008270">
    <property type="term" value="F:zinc ion binding"/>
    <property type="evidence" value="ECO:0007669"/>
    <property type="project" value="UniProtKB-KW"/>
</dbReference>
<keyword evidence="4" id="KW-0472">Membrane</keyword>
<dbReference type="PROSITE" id="PS01358">
    <property type="entry name" value="ZF_RANBP2_1"/>
    <property type="match status" value="1"/>
</dbReference>
<evidence type="ECO:0000256" key="4">
    <source>
        <dbReference type="SAM" id="Phobius"/>
    </source>
</evidence>
<gene>
    <name evidence="6" type="ORF">Fuma_01813</name>
</gene>
<protein>
    <recommendedName>
        <fullName evidence="5">RanBP2-type domain-containing protein</fullName>
    </recommendedName>
</protein>
<organism evidence="6 7">
    <name type="scientific">Fuerstiella marisgermanici</name>
    <dbReference type="NCBI Taxonomy" id="1891926"/>
    <lineage>
        <taxon>Bacteria</taxon>
        <taxon>Pseudomonadati</taxon>
        <taxon>Planctomycetota</taxon>
        <taxon>Planctomycetia</taxon>
        <taxon>Planctomycetales</taxon>
        <taxon>Planctomycetaceae</taxon>
        <taxon>Fuerstiella</taxon>
    </lineage>
</organism>
<feature type="transmembrane region" description="Helical" evidence="4">
    <location>
        <begin position="206"/>
        <end position="229"/>
    </location>
</feature>
<dbReference type="Proteomes" id="UP000187735">
    <property type="component" value="Chromosome"/>
</dbReference>
<keyword evidence="1" id="KW-0479">Metal-binding</keyword>
<evidence type="ECO:0000256" key="1">
    <source>
        <dbReference type="ARBA" id="ARBA00022723"/>
    </source>
</evidence>
<dbReference type="EMBL" id="CP017641">
    <property type="protein sequence ID" value="APZ92204.1"/>
    <property type="molecule type" value="Genomic_DNA"/>
</dbReference>
<keyword evidence="7" id="KW-1185">Reference proteome</keyword>
<reference evidence="6 7" key="1">
    <citation type="journal article" date="2016" name="Front. Microbiol.">
        <title>Fuerstia marisgermanicae gen. nov., sp. nov., an Unusual Member of the Phylum Planctomycetes from the German Wadden Sea.</title>
        <authorList>
            <person name="Kohn T."/>
            <person name="Heuer A."/>
            <person name="Jogler M."/>
            <person name="Vollmers J."/>
            <person name="Boedeker C."/>
            <person name="Bunk B."/>
            <person name="Rast P."/>
            <person name="Borchert D."/>
            <person name="Glockner I."/>
            <person name="Freese H.M."/>
            <person name="Klenk H.P."/>
            <person name="Overmann J."/>
            <person name="Kaster A.K."/>
            <person name="Rohde M."/>
            <person name="Wiegand S."/>
            <person name="Jogler C."/>
        </authorList>
    </citation>
    <scope>NUCLEOTIDE SEQUENCE [LARGE SCALE GENOMIC DNA]</scope>
    <source>
        <strain evidence="6 7">NH11</strain>
    </source>
</reference>
<evidence type="ECO:0000256" key="3">
    <source>
        <dbReference type="ARBA" id="ARBA00022833"/>
    </source>
</evidence>
<feature type="transmembrane region" description="Helical" evidence="4">
    <location>
        <begin position="176"/>
        <end position="194"/>
    </location>
</feature>
<dbReference type="SUPFAM" id="SSF54913">
    <property type="entry name" value="GlnB-like"/>
    <property type="match status" value="1"/>
</dbReference>
<name>A0A1P8WDT4_9PLAN</name>
<dbReference type="STRING" id="1891926.Fuma_01813"/>
<dbReference type="OrthoDB" id="9814654at2"/>
<dbReference type="RefSeq" id="WP_077023862.1">
    <property type="nucleotide sequence ID" value="NZ_CP017641.1"/>
</dbReference>
<dbReference type="InterPro" id="IPR001876">
    <property type="entry name" value="Znf_RanBP2"/>
</dbReference>
<dbReference type="KEGG" id="fmr:Fuma_01813"/>
<keyword evidence="4" id="KW-1133">Transmembrane helix</keyword>